<comment type="similarity">
    <text evidence="4">Belongs to the PPR family. P subfamily.</text>
</comment>
<evidence type="ECO:0000259" key="15">
    <source>
        <dbReference type="Pfam" id="PF16953"/>
    </source>
</evidence>
<accession>A0A1V9YF57</accession>
<evidence type="ECO:0000256" key="3">
    <source>
        <dbReference type="ARBA" id="ARBA00004173"/>
    </source>
</evidence>
<evidence type="ECO:0000313" key="17">
    <source>
        <dbReference type="EMBL" id="OQR84375.1"/>
    </source>
</evidence>
<keyword evidence="11" id="KW-0862">Zinc</keyword>
<evidence type="ECO:0000256" key="5">
    <source>
        <dbReference type="ARBA" id="ARBA00012179"/>
    </source>
</evidence>
<name>A0A1V9YF57_9STRA</name>
<dbReference type="Pfam" id="PF17177">
    <property type="entry name" value="PPR_long"/>
    <property type="match status" value="1"/>
</dbReference>
<dbReference type="GO" id="GO:0005739">
    <property type="term" value="C:mitochondrion"/>
    <property type="evidence" value="ECO:0007669"/>
    <property type="project" value="UniProtKB-SubCell"/>
</dbReference>
<dbReference type="PANTHER" id="PTHR13547">
    <property type="match status" value="1"/>
</dbReference>
<feature type="domain" description="PROP1-like PPR" evidence="16">
    <location>
        <begin position="78"/>
        <end position="161"/>
    </location>
</feature>
<dbReference type="STRING" id="74557.A0A1V9YF57"/>
<evidence type="ECO:0000256" key="2">
    <source>
        <dbReference type="ARBA" id="ARBA00001946"/>
    </source>
</evidence>
<evidence type="ECO:0000256" key="6">
    <source>
        <dbReference type="ARBA" id="ARBA00022694"/>
    </source>
</evidence>
<evidence type="ECO:0000259" key="16">
    <source>
        <dbReference type="Pfam" id="PF17177"/>
    </source>
</evidence>
<protein>
    <recommendedName>
        <fullName evidence="5">ribonuclease P</fullName>
        <ecNumber evidence="5">3.1.26.5</ecNumber>
    </recommendedName>
</protein>
<organism evidence="17 18">
    <name type="scientific">Thraustotheca clavata</name>
    <dbReference type="NCBI Taxonomy" id="74557"/>
    <lineage>
        <taxon>Eukaryota</taxon>
        <taxon>Sar</taxon>
        <taxon>Stramenopiles</taxon>
        <taxon>Oomycota</taxon>
        <taxon>Saprolegniomycetes</taxon>
        <taxon>Saprolegniales</taxon>
        <taxon>Achlyaceae</taxon>
        <taxon>Thraustotheca</taxon>
    </lineage>
</organism>
<dbReference type="Gene3D" id="3.40.50.11980">
    <property type="match status" value="1"/>
</dbReference>
<evidence type="ECO:0000256" key="7">
    <source>
        <dbReference type="ARBA" id="ARBA00022722"/>
    </source>
</evidence>
<comment type="catalytic activity">
    <reaction evidence="1">
        <text>Endonucleolytic cleavage of RNA, removing 5'-extranucleotides from tRNA precursor.</text>
        <dbReference type="EC" id="3.1.26.5"/>
    </reaction>
</comment>
<proteinExistence type="inferred from homology"/>
<dbReference type="GO" id="GO:0001682">
    <property type="term" value="P:tRNA 5'-leader removal"/>
    <property type="evidence" value="ECO:0007669"/>
    <property type="project" value="TreeGrafter"/>
</dbReference>
<keyword evidence="6" id="KW-0819">tRNA processing</keyword>
<dbReference type="InterPro" id="IPR033443">
    <property type="entry name" value="PROP1-like_PPR_dom"/>
</dbReference>
<keyword evidence="7" id="KW-0540">Nuclease</keyword>
<keyword evidence="13" id="KW-0809">Transit peptide</keyword>
<keyword evidence="10" id="KW-0378">Hydrolase</keyword>
<evidence type="ECO:0000256" key="9">
    <source>
        <dbReference type="ARBA" id="ARBA00022737"/>
    </source>
</evidence>
<reference evidence="17 18" key="1">
    <citation type="journal article" date="2014" name="Genome Biol. Evol.">
        <title>The secreted proteins of Achlya hypogyna and Thraustotheca clavata identify the ancestral oomycete secretome and reveal gene acquisitions by horizontal gene transfer.</title>
        <authorList>
            <person name="Misner I."/>
            <person name="Blouin N."/>
            <person name="Leonard G."/>
            <person name="Richards T.A."/>
            <person name="Lane C.E."/>
        </authorList>
    </citation>
    <scope>NUCLEOTIDE SEQUENCE [LARGE SCALE GENOMIC DNA]</scope>
    <source>
        <strain evidence="17 18">ATCC 34112</strain>
    </source>
</reference>
<dbReference type="PANTHER" id="PTHR13547:SF1">
    <property type="entry name" value="MITOCHONDRIAL RIBONUCLEASE P CATALYTIC SUBUNIT"/>
    <property type="match status" value="1"/>
</dbReference>
<gene>
    <name evidence="17" type="ORF">THRCLA_10830</name>
</gene>
<dbReference type="InterPro" id="IPR031595">
    <property type="entry name" value="PRORP_C"/>
</dbReference>
<evidence type="ECO:0000256" key="10">
    <source>
        <dbReference type="ARBA" id="ARBA00022801"/>
    </source>
</evidence>
<comment type="cofactor">
    <cofactor evidence="2">
        <name>Mg(2+)</name>
        <dbReference type="ChEBI" id="CHEBI:18420"/>
    </cofactor>
</comment>
<dbReference type="Proteomes" id="UP000243217">
    <property type="component" value="Unassembled WGS sequence"/>
</dbReference>
<comment type="caution">
    <text evidence="17">The sequence shown here is derived from an EMBL/GenBank/DDBJ whole genome shotgun (WGS) entry which is preliminary data.</text>
</comment>
<dbReference type="GO" id="GO:0004526">
    <property type="term" value="F:ribonuclease P activity"/>
    <property type="evidence" value="ECO:0007669"/>
    <property type="project" value="UniProtKB-EC"/>
</dbReference>
<evidence type="ECO:0000256" key="11">
    <source>
        <dbReference type="ARBA" id="ARBA00022833"/>
    </source>
</evidence>
<keyword evidence="9" id="KW-0677">Repeat</keyword>
<dbReference type="Gene3D" id="1.25.40.10">
    <property type="entry name" value="Tetratricopeptide repeat domain"/>
    <property type="match status" value="1"/>
</dbReference>
<dbReference type="AlphaFoldDB" id="A0A1V9YF57"/>
<keyword evidence="12" id="KW-0460">Magnesium</keyword>
<sequence length="519" mass="60250">MQWARRSLQVVQQRCFSSVHHGRYYPEMYGLLRKDKVSVQEAFDVLKQRTNPFDYRGCDSFYFSCLEQVPLPKEFVKDIVHYFQRVLDEDARGPNDGAFSSMIGILAHHGEPDLAYSLLKQKYEKNTNIQPYYRSYSPLLEYYIQVKDLEKAWAFWEYIKSINTTQPLDKVGPSMVLFAIAALEKDKVLFRKIIHELNELRYQLTPDDVAKWLNGTSHVHGWKTTLLPEEPNTPICSHCNQTLNKLTITSSELNTLLDTVKTMCLESRYIPSDPKAVIPKPMSRQNKLKALKSFEDWLRKRHEMVKPGKLHYILDGPNIAYLNQNFEGGAYRFDHIDKLAKQLQVEGHVASVTMPAYYFEEISFLSVKSSKRNPYKRSGTRYFRKRTPEDKAFLDSWEKQNLAFRAEREVASDDLYWMYGTFYLMSLNVDATENIVRVVSNDEIKDHIVNLVESHHISRDLIERWKSSACVGVSLTFEKSVTSVVLQHPLPFSRVVQDQGNSFHLPTDQASWLCVSGVN</sequence>
<feature type="domain" description="PRORP" evidence="15">
    <location>
        <begin position="385"/>
        <end position="510"/>
    </location>
</feature>
<comment type="subcellular location">
    <subcellularLocation>
        <location evidence="3">Mitochondrion</location>
    </subcellularLocation>
</comment>
<keyword evidence="18" id="KW-1185">Reference proteome</keyword>
<dbReference type="InterPro" id="IPR011990">
    <property type="entry name" value="TPR-like_helical_dom_sf"/>
</dbReference>
<evidence type="ECO:0000313" key="18">
    <source>
        <dbReference type="Proteomes" id="UP000243217"/>
    </source>
</evidence>
<dbReference type="Pfam" id="PF16953">
    <property type="entry name" value="PRORP"/>
    <property type="match status" value="1"/>
</dbReference>
<dbReference type="EMBL" id="JNBS01003997">
    <property type="protein sequence ID" value="OQR84375.1"/>
    <property type="molecule type" value="Genomic_DNA"/>
</dbReference>
<dbReference type="EC" id="3.1.26.5" evidence="5"/>
<dbReference type="OrthoDB" id="46913at2759"/>
<evidence type="ECO:0000256" key="1">
    <source>
        <dbReference type="ARBA" id="ARBA00000928"/>
    </source>
</evidence>
<evidence type="ECO:0000256" key="12">
    <source>
        <dbReference type="ARBA" id="ARBA00022842"/>
    </source>
</evidence>
<evidence type="ECO:0000256" key="8">
    <source>
        <dbReference type="ARBA" id="ARBA00022723"/>
    </source>
</evidence>
<keyword evidence="14" id="KW-0496">Mitochondrion</keyword>
<evidence type="ECO:0000256" key="13">
    <source>
        <dbReference type="ARBA" id="ARBA00022946"/>
    </source>
</evidence>
<evidence type="ECO:0000256" key="4">
    <source>
        <dbReference type="ARBA" id="ARBA00007626"/>
    </source>
</evidence>
<keyword evidence="8" id="KW-0479">Metal-binding</keyword>
<evidence type="ECO:0000256" key="14">
    <source>
        <dbReference type="ARBA" id="ARBA00023128"/>
    </source>
</evidence>
<dbReference type="GO" id="GO:0046872">
    <property type="term" value="F:metal ion binding"/>
    <property type="evidence" value="ECO:0007669"/>
    <property type="project" value="UniProtKB-KW"/>
</dbReference>